<organism evidence="1 2">
    <name type="scientific">Treponema medium ATCC 700293</name>
    <dbReference type="NCBI Taxonomy" id="1125700"/>
    <lineage>
        <taxon>Bacteria</taxon>
        <taxon>Pseudomonadati</taxon>
        <taxon>Spirochaetota</taxon>
        <taxon>Spirochaetia</taxon>
        <taxon>Spirochaetales</taxon>
        <taxon>Treponemataceae</taxon>
        <taxon>Treponema</taxon>
    </lineage>
</organism>
<dbReference type="RefSeq" id="WP_016522499.1">
    <property type="nucleotide sequence ID" value="NZ_KE332517.1"/>
</dbReference>
<evidence type="ECO:0000313" key="1">
    <source>
        <dbReference type="EMBL" id="EPF29804.1"/>
    </source>
</evidence>
<dbReference type="Gene3D" id="3.10.450.530">
    <property type="entry name" value="Ribonuclease toxin, BrnT, of type II toxin-antitoxin system"/>
    <property type="match status" value="1"/>
</dbReference>
<dbReference type="InterPro" id="IPR038573">
    <property type="entry name" value="BrnT_sf"/>
</dbReference>
<gene>
    <name evidence="1" type="ORF">HMPREF9195_00518</name>
</gene>
<comment type="caution">
    <text evidence="1">The sequence shown here is derived from an EMBL/GenBank/DDBJ whole genome shotgun (WGS) entry which is preliminary data.</text>
</comment>
<evidence type="ECO:0008006" key="3">
    <source>
        <dbReference type="Google" id="ProtNLM"/>
    </source>
</evidence>
<dbReference type="InterPro" id="IPR007460">
    <property type="entry name" value="BrnT_toxin"/>
</dbReference>
<dbReference type="AlphaFoldDB" id="A0AA87NNX2"/>
<accession>A0AA87NNX2</accession>
<dbReference type="Pfam" id="PF04365">
    <property type="entry name" value="BrnT_toxin"/>
    <property type="match status" value="1"/>
</dbReference>
<evidence type="ECO:0000313" key="2">
    <source>
        <dbReference type="Proteomes" id="UP000014634"/>
    </source>
</evidence>
<dbReference type="Proteomes" id="UP000014634">
    <property type="component" value="Unassembled WGS sequence"/>
</dbReference>
<dbReference type="EMBL" id="ATFE01000003">
    <property type="protein sequence ID" value="EPF29804.1"/>
    <property type="molecule type" value="Genomic_DNA"/>
</dbReference>
<proteinExistence type="predicted"/>
<name>A0AA87NNX2_TREMD</name>
<reference evidence="1 2" key="1">
    <citation type="submission" date="2013-04" db="EMBL/GenBank/DDBJ databases">
        <title>The Genome Sequence of Treponema medium ATCC 700293.</title>
        <authorList>
            <consortium name="The Broad Institute Genomics Platform"/>
            <person name="Earl A."/>
            <person name="Ward D."/>
            <person name="Feldgarden M."/>
            <person name="Gevers D."/>
            <person name="Leonetti C."/>
            <person name="Blanton J.M."/>
            <person name="Dewhirst F.E."/>
            <person name="Izard J."/>
            <person name="Walker B."/>
            <person name="Young S."/>
            <person name="Zeng Q."/>
            <person name="Gargeya S."/>
            <person name="Fitzgerald M."/>
            <person name="Haas B."/>
            <person name="Abouelleil A."/>
            <person name="Allen A.W."/>
            <person name="Alvarado L."/>
            <person name="Arachchi H.M."/>
            <person name="Berlin A.M."/>
            <person name="Chapman S.B."/>
            <person name="Gainer-Dewar J."/>
            <person name="Goldberg J."/>
            <person name="Griggs A."/>
            <person name="Gujja S."/>
            <person name="Hansen M."/>
            <person name="Howarth C."/>
            <person name="Imamovic A."/>
            <person name="Ireland A."/>
            <person name="Larimer J."/>
            <person name="McCowan C."/>
            <person name="Murphy C."/>
            <person name="Pearson M."/>
            <person name="Poon T.W."/>
            <person name="Priest M."/>
            <person name="Roberts A."/>
            <person name="Saif S."/>
            <person name="Shea T."/>
            <person name="Sisk P."/>
            <person name="Sykes S."/>
            <person name="Wortman J."/>
            <person name="Nusbaum C."/>
            <person name="Birren B."/>
        </authorList>
    </citation>
    <scope>NUCLEOTIDE SEQUENCE [LARGE SCALE GENOMIC DNA]</scope>
    <source>
        <strain evidence="1 2">ATCC 700293</strain>
    </source>
</reference>
<sequence>MENDKIAQRLFEWDYEKEQRNIKIHKISFETAKLVFNDNNRLEFFDANHSGMEDRLITIGKVDKILFVVYTERGDKTRIISARPATKAERRLYGNSYIGFVW</sequence>
<protein>
    <recommendedName>
        <fullName evidence="3">BrnT family toxin</fullName>
    </recommendedName>
</protein>